<organism evidence="2 3">
    <name type="scientific">Haloferax massiliensis</name>
    <dbReference type="NCBI Taxonomy" id="1476858"/>
    <lineage>
        <taxon>Archaea</taxon>
        <taxon>Methanobacteriati</taxon>
        <taxon>Methanobacteriota</taxon>
        <taxon>Stenosarchaea group</taxon>
        <taxon>Halobacteria</taxon>
        <taxon>Halobacteriales</taxon>
        <taxon>Haloferacaceae</taxon>
        <taxon>Haloferax</taxon>
    </lineage>
</organism>
<keyword evidence="1" id="KW-1133">Transmembrane helix</keyword>
<evidence type="ECO:0000256" key="1">
    <source>
        <dbReference type="SAM" id="Phobius"/>
    </source>
</evidence>
<gene>
    <name evidence="2" type="ORF">BN996_02057</name>
</gene>
<name>A0A0D6JSJ6_9EURY</name>
<evidence type="ECO:0000313" key="3">
    <source>
        <dbReference type="Proteomes" id="UP000198902"/>
    </source>
</evidence>
<dbReference type="Proteomes" id="UP000198902">
    <property type="component" value="Unassembled WGS sequence"/>
</dbReference>
<dbReference type="RefSeq" id="WP_089778707.1">
    <property type="nucleotide sequence ID" value="NZ_CABLRR010000002.1"/>
</dbReference>
<sequence length="133" mass="13607">MPPTSTTPADGGSNVVPPDKSLFAEIAPFRLAVGVVFCAFAVGAVAFGWLPPMSADVVGIALLCVVFLAGGFVPFNETLAFYVAQAAAFLVWGALRLAVDGFDVIPLLLGAAGAVGLAVYGRRALRDGLRALV</sequence>
<dbReference type="AlphaFoldDB" id="A0A0D6JSJ6"/>
<evidence type="ECO:0000313" key="2">
    <source>
        <dbReference type="EMBL" id="CQR50575.1"/>
    </source>
</evidence>
<dbReference type="EMBL" id="CSTE01000002">
    <property type="protein sequence ID" value="CQR50575.1"/>
    <property type="molecule type" value="Genomic_DNA"/>
</dbReference>
<keyword evidence="3" id="KW-1185">Reference proteome</keyword>
<accession>A0A0D6JSJ6</accession>
<protein>
    <submittedName>
        <fullName evidence="2">Uncharacterized protein</fullName>
    </submittedName>
</protein>
<dbReference type="OrthoDB" id="292624at2157"/>
<reference evidence="3" key="1">
    <citation type="submission" date="2015-03" db="EMBL/GenBank/DDBJ databases">
        <authorList>
            <person name="Urmite Genomes"/>
        </authorList>
    </citation>
    <scope>NUCLEOTIDE SEQUENCE [LARGE SCALE GENOMIC DNA]</scope>
    <source>
        <strain evidence="3">Arc-Hr</strain>
    </source>
</reference>
<feature type="transmembrane region" description="Helical" evidence="1">
    <location>
        <begin position="29"/>
        <end position="49"/>
    </location>
</feature>
<keyword evidence="1" id="KW-0812">Transmembrane</keyword>
<proteinExistence type="predicted"/>
<feature type="transmembrane region" description="Helical" evidence="1">
    <location>
        <begin position="104"/>
        <end position="121"/>
    </location>
</feature>
<feature type="transmembrane region" description="Helical" evidence="1">
    <location>
        <begin position="55"/>
        <end position="72"/>
    </location>
</feature>
<keyword evidence="1" id="KW-0472">Membrane</keyword>